<reference evidence="5" key="1">
    <citation type="submission" date="2025-08" db="UniProtKB">
        <authorList>
            <consortium name="RefSeq"/>
        </authorList>
    </citation>
    <scope>IDENTIFICATION</scope>
    <source>
        <tissue evidence="5">Whole Larva</tissue>
    </source>
</reference>
<gene>
    <name evidence="5" type="primary">LOC108565310</name>
</gene>
<dbReference type="SUPFAM" id="SSF48726">
    <property type="entry name" value="Immunoglobulin"/>
    <property type="match status" value="1"/>
</dbReference>
<organism evidence="4 5">
    <name type="scientific">Nicrophorus vespilloides</name>
    <name type="common">Boreal carrion beetle</name>
    <dbReference type="NCBI Taxonomy" id="110193"/>
    <lineage>
        <taxon>Eukaryota</taxon>
        <taxon>Metazoa</taxon>
        <taxon>Ecdysozoa</taxon>
        <taxon>Arthropoda</taxon>
        <taxon>Hexapoda</taxon>
        <taxon>Insecta</taxon>
        <taxon>Pterygota</taxon>
        <taxon>Neoptera</taxon>
        <taxon>Endopterygota</taxon>
        <taxon>Coleoptera</taxon>
        <taxon>Polyphaga</taxon>
        <taxon>Staphyliniformia</taxon>
        <taxon>Silphidae</taxon>
        <taxon>Nicrophorinae</taxon>
        <taxon>Nicrophorus</taxon>
    </lineage>
</organism>
<dbReference type="RefSeq" id="XP_017780189.1">
    <property type="nucleotide sequence ID" value="XM_017924700.1"/>
</dbReference>
<name>A0ABM1N039_NICVS</name>
<feature type="domain" description="Ig-like" evidence="2">
    <location>
        <begin position="37"/>
        <end position="136"/>
    </location>
</feature>
<dbReference type="Gene3D" id="2.60.40.10">
    <property type="entry name" value="Immunoglobulins"/>
    <property type="match status" value="2"/>
</dbReference>
<keyword evidence="1" id="KW-1133">Transmembrane helix</keyword>
<dbReference type="InterPro" id="IPR036116">
    <property type="entry name" value="FN3_sf"/>
</dbReference>
<dbReference type="SMART" id="SM00409">
    <property type="entry name" value="IG"/>
    <property type="match status" value="1"/>
</dbReference>
<dbReference type="InterPro" id="IPR003961">
    <property type="entry name" value="FN3_dom"/>
</dbReference>
<dbReference type="InterPro" id="IPR003599">
    <property type="entry name" value="Ig_sub"/>
</dbReference>
<dbReference type="SUPFAM" id="SSF49265">
    <property type="entry name" value="Fibronectin type III"/>
    <property type="match status" value="1"/>
</dbReference>
<evidence type="ECO:0000313" key="4">
    <source>
        <dbReference type="Proteomes" id="UP000695000"/>
    </source>
</evidence>
<dbReference type="InterPro" id="IPR036179">
    <property type="entry name" value="Ig-like_dom_sf"/>
</dbReference>
<feature type="non-terminal residue" evidence="5">
    <location>
        <position position="182"/>
    </location>
</feature>
<dbReference type="PROSITE" id="PS50835">
    <property type="entry name" value="IG_LIKE"/>
    <property type="match status" value="1"/>
</dbReference>
<evidence type="ECO:0000259" key="2">
    <source>
        <dbReference type="PROSITE" id="PS50835"/>
    </source>
</evidence>
<dbReference type="PROSITE" id="PS50853">
    <property type="entry name" value="FN3"/>
    <property type="match status" value="1"/>
</dbReference>
<evidence type="ECO:0000256" key="1">
    <source>
        <dbReference type="SAM" id="Phobius"/>
    </source>
</evidence>
<dbReference type="CDD" id="cd00063">
    <property type="entry name" value="FN3"/>
    <property type="match status" value="1"/>
</dbReference>
<dbReference type="GeneID" id="108565310"/>
<dbReference type="Proteomes" id="UP000695000">
    <property type="component" value="Unplaced"/>
</dbReference>
<evidence type="ECO:0000313" key="5">
    <source>
        <dbReference type="RefSeq" id="XP_017780189.1"/>
    </source>
</evidence>
<protein>
    <submittedName>
        <fullName evidence="5">Contactin-4-like</fullName>
    </submittedName>
</protein>
<keyword evidence="1" id="KW-0812">Transmembrane</keyword>
<evidence type="ECO:0000259" key="3">
    <source>
        <dbReference type="PROSITE" id="PS50853"/>
    </source>
</evidence>
<feature type="transmembrane region" description="Helical" evidence="1">
    <location>
        <begin position="12"/>
        <end position="31"/>
    </location>
</feature>
<dbReference type="InterPro" id="IPR013783">
    <property type="entry name" value="Ig-like_fold"/>
</dbReference>
<proteinExistence type="predicted"/>
<keyword evidence="1" id="KW-0472">Membrane</keyword>
<feature type="domain" description="Fibronectin type-III" evidence="3">
    <location>
        <begin position="145"/>
        <end position="182"/>
    </location>
</feature>
<sequence length="182" mass="20293">MQISNSLVSSVVLLNMKQLYLLITFVFTVVAQNLRRSDITSLPVESMLLQAGDNITVSCPGVNEQSLVLALEWFSVSNNQKLIEFASDTITVWADQDRISLLRDTYGLDFHPIAAEDSGDYVCLVNNRPKAEALVRLIVQGVPDPPGRPLIMSFTSRSVNLSWAPSQDIHHSLIKNYVIHVR</sequence>
<dbReference type="InterPro" id="IPR007110">
    <property type="entry name" value="Ig-like_dom"/>
</dbReference>
<keyword evidence="4" id="KW-1185">Reference proteome</keyword>
<accession>A0ABM1N039</accession>